<organism evidence="19 20">
    <name type="scientific">Bemisia tabaci</name>
    <name type="common">Sweetpotato whitefly</name>
    <name type="synonym">Aleurodes tabaci</name>
    <dbReference type="NCBI Taxonomy" id="7038"/>
    <lineage>
        <taxon>Eukaryota</taxon>
        <taxon>Metazoa</taxon>
        <taxon>Ecdysozoa</taxon>
        <taxon>Arthropoda</taxon>
        <taxon>Hexapoda</taxon>
        <taxon>Insecta</taxon>
        <taxon>Pterygota</taxon>
        <taxon>Neoptera</taxon>
        <taxon>Paraneoptera</taxon>
        <taxon>Hemiptera</taxon>
        <taxon>Sternorrhyncha</taxon>
        <taxon>Aleyrodoidea</taxon>
        <taxon>Aleyrodidae</taxon>
        <taxon>Aleyrodinae</taxon>
        <taxon>Bemisia</taxon>
    </lineage>
</organism>
<keyword evidence="12" id="KW-0675">Receptor</keyword>
<evidence type="ECO:0000256" key="4">
    <source>
        <dbReference type="ARBA" id="ARBA00022473"/>
    </source>
</evidence>
<evidence type="ECO:0000256" key="16">
    <source>
        <dbReference type="SAM" id="MobiDB-lite"/>
    </source>
</evidence>
<dbReference type="Pfam" id="PF00001">
    <property type="entry name" value="7tm_1"/>
    <property type="match status" value="1"/>
</dbReference>
<evidence type="ECO:0000256" key="3">
    <source>
        <dbReference type="ARBA" id="ARBA00010663"/>
    </source>
</evidence>
<feature type="compositionally biased region" description="Polar residues" evidence="16">
    <location>
        <begin position="268"/>
        <end position="279"/>
    </location>
</feature>
<evidence type="ECO:0000313" key="19">
    <source>
        <dbReference type="EMBL" id="CAH0394113.1"/>
    </source>
</evidence>
<dbReference type="InterPro" id="IPR017452">
    <property type="entry name" value="GPCR_Rhodpsn_7TM"/>
</dbReference>
<reference evidence="19" key="1">
    <citation type="submission" date="2021-12" db="EMBL/GenBank/DDBJ databases">
        <authorList>
            <person name="King R."/>
        </authorList>
    </citation>
    <scope>NUCLEOTIDE SEQUENCE</scope>
</reference>
<evidence type="ECO:0000256" key="8">
    <source>
        <dbReference type="ARBA" id="ARBA00023040"/>
    </source>
</evidence>
<evidence type="ECO:0000256" key="15">
    <source>
        <dbReference type="ARBA" id="ARBA00023273"/>
    </source>
</evidence>
<proteinExistence type="inferred from homology"/>
<gene>
    <name evidence="19" type="ORF">BEMITA_LOCUS12450</name>
</gene>
<dbReference type="InterPro" id="IPR000276">
    <property type="entry name" value="GPCR_Rhodpsn"/>
</dbReference>
<feature type="compositionally biased region" description="Polar residues" evidence="16">
    <location>
        <begin position="243"/>
        <end position="254"/>
    </location>
</feature>
<keyword evidence="13" id="KW-0325">Glycoprotein</keyword>
<evidence type="ECO:0000256" key="2">
    <source>
        <dbReference type="ARBA" id="ARBA00004651"/>
    </source>
</evidence>
<feature type="transmembrane region" description="Helical" evidence="17">
    <location>
        <begin position="96"/>
        <end position="117"/>
    </location>
</feature>
<evidence type="ECO:0000256" key="6">
    <source>
        <dbReference type="ARBA" id="ARBA00022692"/>
    </source>
</evidence>
<keyword evidence="4" id="KW-0217">Developmental protein</keyword>
<dbReference type="GO" id="GO:0005768">
    <property type="term" value="C:endosome"/>
    <property type="evidence" value="ECO:0007669"/>
    <property type="project" value="TreeGrafter"/>
</dbReference>
<evidence type="ECO:0000256" key="13">
    <source>
        <dbReference type="ARBA" id="ARBA00023180"/>
    </source>
</evidence>
<dbReference type="SUPFAM" id="SSF81321">
    <property type="entry name" value="Family A G protein-coupled receptor-like"/>
    <property type="match status" value="1"/>
</dbReference>
<name>A0A9P0AGK6_BEMTA</name>
<dbReference type="AlphaFoldDB" id="A0A9P0AGK6"/>
<sequence length="320" mass="36561">MSWSLAILLSSPYVLFQCAAPIFWQTHSMVLLIVGFTFPLMALVIIYSRMYTAAHRNSMRTRRHSVCTEVDSVHRNSNATFSALLFREEGRAVKTAFMVIASYLFCWTPYFVSSTIAKFHDRALVPEELVTLCILSSSPLNPFVYVFRNEVVRKETCHLLCWWRSKIQTPKPPMLKHQPSSHFDSMSVQSFHMTTGECHHSVDTPPPADFVATYYPVTKGETPKYESVTFRLAQRRCQSCIRQNSDSSTNSCQPLLTPVPRRQRPASEPSTPKHLNNNNDSLVFKFHVPESVSSTIDSRRERHKLQRVSAVETEDTGTHV</sequence>
<keyword evidence="5" id="KW-1003">Cell membrane</keyword>
<evidence type="ECO:0000256" key="11">
    <source>
        <dbReference type="ARBA" id="ARBA00023157"/>
    </source>
</evidence>
<feature type="region of interest" description="Disordered" evidence="16">
    <location>
        <begin position="243"/>
        <end position="279"/>
    </location>
</feature>
<keyword evidence="9" id="KW-0969">Cilium</keyword>
<evidence type="ECO:0000256" key="10">
    <source>
        <dbReference type="ARBA" id="ARBA00023136"/>
    </source>
</evidence>
<dbReference type="Proteomes" id="UP001152759">
    <property type="component" value="Chromosome 8"/>
</dbReference>
<dbReference type="PRINTS" id="PR00237">
    <property type="entry name" value="GPCRRHODOPSN"/>
</dbReference>
<keyword evidence="11" id="KW-1015">Disulfide bond</keyword>
<evidence type="ECO:0000256" key="12">
    <source>
        <dbReference type="ARBA" id="ARBA00023170"/>
    </source>
</evidence>
<keyword evidence="15" id="KW-0966">Cell projection</keyword>
<evidence type="ECO:0000256" key="5">
    <source>
        <dbReference type="ARBA" id="ARBA00022475"/>
    </source>
</evidence>
<dbReference type="PANTHER" id="PTHR22752">
    <property type="entry name" value="G PROTEIN-COUPLED RECEPTOR"/>
    <property type="match status" value="1"/>
</dbReference>
<evidence type="ECO:0000313" key="20">
    <source>
        <dbReference type="Proteomes" id="UP001152759"/>
    </source>
</evidence>
<dbReference type="CDD" id="cd00637">
    <property type="entry name" value="7tm_classA_rhodopsin-like"/>
    <property type="match status" value="1"/>
</dbReference>
<feature type="transmembrane region" description="Helical" evidence="17">
    <location>
        <begin position="29"/>
        <end position="50"/>
    </location>
</feature>
<keyword evidence="6 17" id="KW-0812">Transmembrane</keyword>
<comment type="subcellular location">
    <subcellularLocation>
        <location evidence="2">Cell membrane</location>
        <topology evidence="2">Multi-pass membrane protein</topology>
    </subcellularLocation>
    <subcellularLocation>
        <location evidence="1">Cell projection</location>
        <location evidence="1">Cilium membrane</location>
    </subcellularLocation>
</comment>
<evidence type="ECO:0000256" key="14">
    <source>
        <dbReference type="ARBA" id="ARBA00023224"/>
    </source>
</evidence>
<dbReference type="PANTHER" id="PTHR22752:SF10">
    <property type="entry name" value="G-PROTEIN COUPLED RECEPTOR 161"/>
    <property type="match status" value="1"/>
</dbReference>
<dbReference type="EMBL" id="OU963869">
    <property type="protein sequence ID" value="CAH0394113.1"/>
    <property type="molecule type" value="Genomic_DNA"/>
</dbReference>
<accession>A0A9P0AGK6</accession>
<evidence type="ECO:0000256" key="17">
    <source>
        <dbReference type="SAM" id="Phobius"/>
    </source>
</evidence>
<keyword evidence="10 17" id="KW-0472">Membrane</keyword>
<protein>
    <recommendedName>
        <fullName evidence="18">G-protein coupled receptors family 1 profile domain-containing protein</fullName>
    </recommendedName>
</protein>
<dbReference type="GO" id="GO:0060170">
    <property type="term" value="C:ciliary membrane"/>
    <property type="evidence" value="ECO:0007669"/>
    <property type="project" value="UniProtKB-SubCell"/>
</dbReference>
<keyword evidence="20" id="KW-1185">Reference proteome</keyword>
<dbReference type="PROSITE" id="PS50262">
    <property type="entry name" value="G_PROTEIN_RECEP_F1_2"/>
    <property type="match status" value="1"/>
</dbReference>
<evidence type="ECO:0000256" key="9">
    <source>
        <dbReference type="ARBA" id="ARBA00023069"/>
    </source>
</evidence>
<feature type="domain" description="G-protein coupled receptors family 1 profile" evidence="18">
    <location>
        <begin position="1"/>
        <end position="145"/>
    </location>
</feature>
<dbReference type="Gene3D" id="1.20.1070.10">
    <property type="entry name" value="Rhodopsin 7-helix transmembrane proteins"/>
    <property type="match status" value="1"/>
</dbReference>
<keyword evidence="7 17" id="KW-1133">Transmembrane helix</keyword>
<keyword evidence="14" id="KW-0807">Transducer</keyword>
<dbReference type="GO" id="GO:0004930">
    <property type="term" value="F:G protein-coupled receptor activity"/>
    <property type="evidence" value="ECO:0007669"/>
    <property type="project" value="UniProtKB-KW"/>
</dbReference>
<evidence type="ECO:0000256" key="7">
    <source>
        <dbReference type="ARBA" id="ARBA00022989"/>
    </source>
</evidence>
<evidence type="ECO:0000256" key="1">
    <source>
        <dbReference type="ARBA" id="ARBA00004309"/>
    </source>
</evidence>
<comment type="similarity">
    <text evidence="3">Belongs to the G-protein coupled receptor 1 family.</text>
</comment>
<evidence type="ECO:0000259" key="18">
    <source>
        <dbReference type="PROSITE" id="PS50262"/>
    </source>
</evidence>
<keyword evidence="8" id="KW-0297">G-protein coupled receptor</keyword>